<dbReference type="InterPro" id="IPR003593">
    <property type="entry name" value="AAA+_ATPase"/>
</dbReference>
<evidence type="ECO:0000313" key="3">
    <source>
        <dbReference type="EMBL" id="PFX13027.1"/>
    </source>
</evidence>
<dbReference type="OrthoDB" id="5979394at2759"/>
<proteinExistence type="predicted"/>
<evidence type="ECO:0000313" key="4">
    <source>
        <dbReference type="Proteomes" id="UP000225706"/>
    </source>
</evidence>
<dbReference type="SUPFAM" id="SSF48452">
    <property type="entry name" value="TPR-like"/>
    <property type="match status" value="1"/>
</dbReference>
<dbReference type="SMART" id="SM00382">
    <property type="entry name" value="AAA"/>
    <property type="match status" value="1"/>
</dbReference>
<accession>A0A2B4R9I8</accession>
<dbReference type="InterPro" id="IPR027417">
    <property type="entry name" value="P-loop_NTPase"/>
</dbReference>
<evidence type="ECO:0000256" key="1">
    <source>
        <dbReference type="SAM" id="Coils"/>
    </source>
</evidence>
<dbReference type="InterPro" id="IPR007111">
    <property type="entry name" value="NACHT_NTPase"/>
</dbReference>
<dbReference type="SUPFAM" id="SSF52540">
    <property type="entry name" value="P-loop containing nucleoside triphosphate hydrolases"/>
    <property type="match status" value="1"/>
</dbReference>
<comment type="caution">
    <text evidence="3">The sequence shown here is derived from an EMBL/GenBank/DDBJ whole genome shotgun (WGS) entry which is preliminary data.</text>
</comment>
<dbReference type="AlphaFoldDB" id="A0A2B4R9I8"/>
<feature type="domain" description="AAA+ ATPase" evidence="2">
    <location>
        <begin position="302"/>
        <end position="449"/>
    </location>
</feature>
<evidence type="ECO:0000259" key="2">
    <source>
        <dbReference type="SMART" id="SM00382"/>
    </source>
</evidence>
<keyword evidence="4" id="KW-1185">Reference proteome</keyword>
<name>A0A2B4R9I8_STYPI</name>
<protein>
    <submittedName>
        <fullName evidence="3">Putative WD repeat-containing protein alr2800</fullName>
    </submittedName>
</protein>
<dbReference type="EMBL" id="LSMT01001095">
    <property type="protein sequence ID" value="PFX13027.1"/>
    <property type="molecule type" value="Genomic_DNA"/>
</dbReference>
<feature type="coiled-coil region" evidence="1">
    <location>
        <begin position="240"/>
        <end position="267"/>
    </location>
</feature>
<dbReference type="InterPro" id="IPR011990">
    <property type="entry name" value="TPR-like_helical_dom_sf"/>
</dbReference>
<sequence>MSLQPFSDKQLNYFKFASIVLDEFASALRQTFKSMWDNTFGHRLGYQLWDDSTAVRKLFLAEEGGKTKVPTHLSYEEWDCTALFQTTIYAKSFAMPDSTGHKRTLAELYMKHCRIPHGKFHASVVSPSGNQAETFALAIDQLRLLRNSLCHSEKSEIDKPTFDQYMKLAKEAFQALGIKTNPIDAIGGLAGSDFPTKKVCNLNQGINQELRARIQFLEGESSSMDELKALANAIKEKVEVGASKEDLVLMKKKIDELQEKISKDQKDSKTLLSPSCLPPMVPHFTGRQRECEDIVSRVASTSTRIVSVWGSPGFGKTSVATVVGHKLQDKELPVYFLSLRGLNSNTDLISNMFSFFRSSFTKDERPQRLPIVEELFQVLAEISDEFVMILDNADDLLESGAPNVKERFVQFLQNILSRTKKATFVITTRQSLEFMDVHFEGHQAVRLGPLDESFSQALVSKLLPNAITASDCEEIARVCGHVPLAIKLLCSSISEDNTKPSQFLEDCKESIEKNIVEVFDNPDYPSNLRLKLLLESSFLRLSAQEKEVLVTLSILSEDFNLSVAAAVMGVKTNFEAKKILHRLRRKSFLDSGSKPDSLSMHKLLLSYVRERGDNEMKETVLNAKVRFSAFYVSLFEKLNEQFLTGHSMAAFNKFYEEKQNIIQSITERCSDPRTCDTVFGVLIKAEIFLDSLFWCEEERFDKIYESAINLAKKLGKGVFYKQLLVSLAFSQMYWRTGGRTMKLLSEAEDEQVSCSSFSAEWEGKLFCYRGICQVASGKTEDGVRNLEEALSLMSSNAEQRILTIIAIQVLAICHRFKNHFSVASQFYNKALQECAAAGDTSLLIIPPMRSKDFNAVDHGLLNRKPDFLITQPLKLEMICVVGEASKHLFDDNTKQSVSDAVIQMAKEIQNTISLRSFSLWNLQRNVSATLRDVVVQPKEATRSS</sequence>
<dbReference type="Gene3D" id="3.40.50.300">
    <property type="entry name" value="P-loop containing nucleotide triphosphate hydrolases"/>
    <property type="match status" value="1"/>
</dbReference>
<dbReference type="Proteomes" id="UP000225706">
    <property type="component" value="Unassembled WGS sequence"/>
</dbReference>
<dbReference type="InterPro" id="IPR036388">
    <property type="entry name" value="WH-like_DNA-bd_sf"/>
</dbReference>
<reference evidence="4" key="1">
    <citation type="journal article" date="2017" name="bioRxiv">
        <title>Comparative analysis of the genomes of Stylophora pistillata and Acropora digitifera provides evidence for extensive differences between species of corals.</title>
        <authorList>
            <person name="Voolstra C.R."/>
            <person name="Li Y."/>
            <person name="Liew Y.J."/>
            <person name="Baumgarten S."/>
            <person name="Zoccola D."/>
            <person name="Flot J.-F."/>
            <person name="Tambutte S."/>
            <person name="Allemand D."/>
            <person name="Aranda M."/>
        </authorList>
    </citation>
    <scope>NUCLEOTIDE SEQUENCE [LARGE SCALE GENOMIC DNA]</scope>
</reference>
<dbReference type="Pfam" id="PF05729">
    <property type="entry name" value="NACHT"/>
    <property type="match status" value="1"/>
</dbReference>
<organism evidence="3 4">
    <name type="scientific">Stylophora pistillata</name>
    <name type="common">Smooth cauliflower coral</name>
    <dbReference type="NCBI Taxonomy" id="50429"/>
    <lineage>
        <taxon>Eukaryota</taxon>
        <taxon>Metazoa</taxon>
        <taxon>Cnidaria</taxon>
        <taxon>Anthozoa</taxon>
        <taxon>Hexacorallia</taxon>
        <taxon>Scleractinia</taxon>
        <taxon>Astrocoeniina</taxon>
        <taxon>Pocilloporidae</taxon>
        <taxon>Stylophora</taxon>
    </lineage>
</organism>
<dbReference type="PANTHER" id="PTHR47691:SF3">
    <property type="entry name" value="HTH-TYPE TRANSCRIPTIONAL REGULATOR RV0890C-RELATED"/>
    <property type="match status" value="1"/>
</dbReference>
<dbReference type="PANTHER" id="PTHR47691">
    <property type="entry name" value="REGULATOR-RELATED"/>
    <property type="match status" value="1"/>
</dbReference>
<gene>
    <name evidence="3" type="ORF">AWC38_SpisGene22933</name>
</gene>
<dbReference type="Gene3D" id="1.10.10.10">
    <property type="entry name" value="Winged helix-like DNA-binding domain superfamily/Winged helix DNA-binding domain"/>
    <property type="match status" value="1"/>
</dbReference>
<dbReference type="PRINTS" id="PR00364">
    <property type="entry name" value="DISEASERSIST"/>
</dbReference>
<keyword evidence="1" id="KW-0175">Coiled coil</keyword>